<dbReference type="RefSeq" id="WP_039188431.1">
    <property type="nucleotide sequence ID" value="NZ_CAUFSP010000012.1"/>
</dbReference>
<evidence type="ECO:0000259" key="2">
    <source>
        <dbReference type="Pfam" id="PF04187"/>
    </source>
</evidence>
<dbReference type="Pfam" id="PF04187">
    <property type="entry name" value="Cofac_haem_bdg"/>
    <property type="match status" value="1"/>
</dbReference>
<dbReference type="Gene3D" id="1.10.8.760">
    <property type="entry name" value="Haem-binding uptake, Tiki superfamily, ChaN, domain 2"/>
    <property type="match status" value="1"/>
</dbReference>
<feature type="chain" id="PRO_5012132552" evidence="1">
    <location>
        <begin position="21"/>
        <end position="297"/>
    </location>
</feature>
<feature type="domain" description="Haem-binding uptake Tiki superfamily ChaN" evidence="2">
    <location>
        <begin position="59"/>
        <end position="253"/>
    </location>
</feature>
<reference evidence="3 4" key="1">
    <citation type="submission" date="2017-08" db="EMBL/GenBank/DDBJ databases">
        <title>Draft Genome Sequence of Hafnia alvei CITHA-6 Isolated from Raw Bovine Milk.</title>
        <authorList>
            <person name="Culligan E.P."/>
            <person name="Mcsweeney A."/>
            <person name="O'Doherty C."/>
            <person name="Gleeson E."/>
            <person name="O'Riordan D."/>
            <person name="Sleator R.D."/>
        </authorList>
    </citation>
    <scope>NUCLEOTIDE SEQUENCE [LARGE SCALE GENOMIC DNA]</scope>
    <source>
        <strain evidence="3 4">CITHA-6</strain>
    </source>
</reference>
<comment type="caution">
    <text evidence="3">The sequence shown here is derived from an EMBL/GenBank/DDBJ whole genome shotgun (WGS) entry which is preliminary data.</text>
</comment>
<proteinExistence type="predicted"/>
<feature type="signal peptide" evidence="1">
    <location>
        <begin position="1"/>
        <end position="20"/>
    </location>
</feature>
<sequence>MSTKFSLKSLIILATLALSACSQPTLTLPSRPSALKEIETTGKIIDLRSGDSITSQQLLTQLASAPRLIVGEKHDNEKHHLIEMWLIKNLPQQRLQGSVLLEMLTANQQPRVDQLKQWLKDDPMVREGRIQHLLSWEQGWPWEMYHGVVMQALRAPYPLLVANINRDRVQDLYKNPRIPVGKISTAPDVQNAIRETITNMHDGKIDQTQLNAMLAIQQQRDRFMAQQLLAAPAPALLIAGGYHAAKQMGVPLHMQDLAPASRPVVLMLAETGMNITFAQADYVWYVPLPEANSLAGL</sequence>
<organism evidence="3 4">
    <name type="scientific">Hafnia paralvei</name>
    <dbReference type="NCBI Taxonomy" id="546367"/>
    <lineage>
        <taxon>Bacteria</taxon>
        <taxon>Pseudomonadati</taxon>
        <taxon>Pseudomonadota</taxon>
        <taxon>Gammaproteobacteria</taxon>
        <taxon>Enterobacterales</taxon>
        <taxon>Hafniaceae</taxon>
        <taxon>Hafnia</taxon>
    </lineage>
</organism>
<protein>
    <submittedName>
        <fullName evidence="3">Iron-regulated protein</fullName>
    </submittedName>
</protein>
<dbReference type="AlphaFoldDB" id="A0A2A2MCW4"/>
<dbReference type="OrthoDB" id="9795827at2"/>
<dbReference type="InterPro" id="IPR016773">
    <property type="entry name" value="Fe3_uptake_reg_CjrA_prd"/>
</dbReference>
<keyword evidence="4" id="KW-1185">Reference proteome</keyword>
<dbReference type="InterPro" id="IPR007314">
    <property type="entry name" value="Cofac_haem-bd_dom"/>
</dbReference>
<dbReference type="EMBL" id="NQMS01000003">
    <property type="protein sequence ID" value="PAV96640.1"/>
    <property type="molecule type" value="Genomic_DNA"/>
</dbReference>
<dbReference type="Gene3D" id="3.40.50.11550">
    <property type="match status" value="1"/>
</dbReference>
<evidence type="ECO:0000256" key="1">
    <source>
        <dbReference type="SAM" id="SignalP"/>
    </source>
</evidence>
<accession>A0A2A2MCW4</accession>
<dbReference type="PROSITE" id="PS51257">
    <property type="entry name" value="PROKAR_LIPOPROTEIN"/>
    <property type="match status" value="1"/>
</dbReference>
<dbReference type="PIRSF" id="PIRSF020419">
    <property type="entry name" value="Fe_uptake_reg_CjrA_prd"/>
    <property type="match status" value="1"/>
</dbReference>
<evidence type="ECO:0000313" key="3">
    <source>
        <dbReference type="EMBL" id="PAV96640.1"/>
    </source>
</evidence>
<dbReference type="Proteomes" id="UP000218796">
    <property type="component" value="Unassembled WGS sequence"/>
</dbReference>
<keyword evidence="1" id="KW-0732">Signal</keyword>
<name>A0A2A2MCW4_9GAMM</name>
<gene>
    <name evidence="3" type="ORF">CJD50_09270</name>
</gene>
<dbReference type="SUPFAM" id="SSF159501">
    <property type="entry name" value="EreA/ChaN-like"/>
    <property type="match status" value="1"/>
</dbReference>
<dbReference type="CDD" id="cd14727">
    <property type="entry name" value="ChanN-like"/>
    <property type="match status" value="1"/>
</dbReference>
<evidence type="ECO:0000313" key="4">
    <source>
        <dbReference type="Proteomes" id="UP000218796"/>
    </source>
</evidence>